<comment type="caution">
    <text evidence="14">The sequence shown here is derived from an EMBL/GenBank/DDBJ whole genome shotgun (WGS) entry which is preliminary data.</text>
</comment>
<evidence type="ECO:0000256" key="2">
    <source>
        <dbReference type="ARBA" id="ARBA00022475"/>
    </source>
</evidence>
<evidence type="ECO:0000256" key="3">
    <source>
        <dbReference type="ARBA" id="ARBA00022679"/>
    </source>
</evidence>
<evidence type="ECO:0000256" key="1">
    <source>
        <dbReference type="ARBA" id="ARBA00004162"/>
    </source>
</evidence>
<dbReference type="RefSeq" id="WP_106532223.1">
    <property type="nucleotide sequence ID" value="NZ_PYAT01000002.1"/>
</dbReference>
<keyword evidence="15" id="KW-1185">Reference proteome</keyword>
<keyword evidence="6 13" id="KW-1133">Transmembrane helix</keyword>
<evidence type="ECO:0000256" key="13">
    <source>
        <dbReference type="SAM" id="Phobius"/>
    </source>
</evidence>
<dbReference type="Pfam" id="PF18927">
    <property type="entry name" value="CrtO"/>
    <property type="match status" value="1"/>
</dbReference>
<keyword evidence="2" id="KW-1003">Cell membrane</keyword>
<comment type="subcellular location">
    <subcellularLocation>
        <location evidence="1">Cell membrane</location>
        <topology evidence="1">Single-pass membrane protein</topology>
    </subcellularLocation>
</comment>
<keyword evidence="3 14" id="KW-0808">Transferase</keyword>
<evidence type="ECO:0000256" key="8">
    <source>
        <dbReference type="ARBA" id="ARBA00023315"/>
    </source>
</evidence>
<evidence type="ECO:0000256" key="9">
    <source>
        <dbReference type="ARBA" id="ARBA00023588"/>
    </source>
</evidence>
<dbReference type="GO" id="GO:0016746">
    <property type="term" value="F:acyltransferase activity"/>
    <property type="evidence" value="ECO:0007669"/>
    <property type="project" value="UniProtKB-KW"/>
</dbReference>
<accession>A0A2P8H5N2</accession>
<evidence type="ECO:0000256" key="11">
    <source>
        <dbReference type="ARBA" id="ARBA00023667"/>
    </source>
</evidence>
<evidence type="ECO:0000313" key="15">
    <source>
        <dbReference type="Proteomes" id="UP000242682"/>
    </source>
</evidence>
<dbReference type="GO" id="GO:0005886">
    <property type="term" value="C:plasma membrane"/>
    <property type="evidence" value="ECO:0007669"/>
    <property type="project" value="UniProtKB-SubCell"/>
</dbReference>
<dbReference type="UniPathway" id="UPA00029">
    <property type="reaction ID" value="UER00560"/>
</dbReference>
<comment type="function">
    <text evidence="12">Catalyzes the acylation of glycosyl-4,4'-diaponeurosporenoate, i.e. the esterification of glucose at the C6'' position with the carboxyl group of the C(15) fatty acid 12-methyltetradecanoic acid, to yield staphyloxanthin. This is the last step in the biosynthesis of this orange pigment, present in most staphylococci strains.</text>
</comment>
<evidence type="ECO:0000256" key="5">
    <source>
        <dbReference type="ARBA" id="ARBA00022729"/>
    </source>
</evidence>
<evidence type="ECO:0000256" key="12">
    <source>
        <dbReference type="ARBA" id="ARBA00025324"/>
    </source>
</evidence>
<dbReference type="AlphaFoldDB" id="A0A2P8H5N2"/>
<evidence type="ECO:0000256" key="10">
    <source>
        <dbReference type="ARBA" id="ARBA00023603"/>
    </source>
</evidence>
<evidence type="ECO:0000313" key="14">
    <source>
        <dbReference type="EMBL" id="PSL41537.1"/>
    </source>
</evidence>
<feature type="transmembrane region" description="Helical" evidence="13">
    <location>
        <begin position="12"/>
        <end position="31"/>
    </location>
</feature>
<evidence type="ECO:0000256" key="6">
    <source>
        <dbReference type="ARBA" id="ARBA00022989"/>
    </source>
</evidence>
<comment type="similarity">
    <text evidence="10">Belongs to the acyltransferase CrtO family.</text>
</comment>
<dbReference type="EMBL" id="PYAT01000002">
    <property type="protein sequence ID" value="PSL41537.1"/>
    <property type="molecule type" value="Genomic_DNA"/>
</dbReference>
<feature type="transmembrane region" description="Helical" evidence="13">
    <location>
        <begin position="126"/>
        <end position="144"/>
    </location>
</feature>
<comment type="pathway">
    <text evidence="9">Carotenoid biosynthesis; staphyloxanthin biosynthesis; staphyloxanthin from farnesyl diphosphate: step 5/5.</text>
</comment>
<reference evidence="14 15" key="1">
    <citation type="submission" date="2018-03" db="EMBL/GenBank/DDBJ databases">
        <title>Genomic Encyclopedia of Type Strains, Phase III (KMG-III): the genomes of soil and plant-associated and newly described type strains.</title>
        <authorList>
            <person name="Whitman W."/>
        </authorList>
    </citation>
    <scope>NUCLEOTIDE SEQUENCE [LARGE SCALE GENOMIC DNA]</scope>
    <source>
        <strain evidence="14 15">CGMCC 1.12259</strain>
    </source>
</reference>
<dbReference type="OrthoDB" id="3783432at2"/>
<keyword evidence="7 13" id="KW-0472">Membrane</keyword>
<organism evidence="14 15">
    <name type="scientific">Planomicrobium soli</name>
    <dbReference type="NCBI Taxonomy" id="1176648"/>
    <lineage>
        <taxon>Bacteria</taxon>
        <taxon>Bacillati</taxon>
        <taxon>Bacillota</taxon>
        <taxon>Bacilli</taxon>
        <taxon>Bacillales</taxon>
        <taxon>Caryophanaceae</taxon>
        <taxon>Planomicrobium</taxon>
    </lineage>
</organism>
<protein>
    <recommendedName>
        <fullName evidence="11">Glycosyl-4,4'-diaponeurosporenoate acyltransferase</fullName>
    </recommendedName>
</protein>
<proteinExistence type="inferred from homology"/>
<sequence>MPLIQLSTGWLVLADIVAWMFFHLSISYGIYRIPFQWFVHHQGLFQPIRFERNGELWQRLFRVKDWKQQLPDGSMLFPKAYNKKALHGRDSSSLTEFLVESRRAELTHWLSIIPAPLFLLWNPVGIFWANVAYAVLFNAPFILAQRYNRPRLERLIIQKQNKSRASLIR</sequence>
<evidence type="ECO:0000256" key="4">
    <source>
        <dbReference type="ARBA" id="ARBA00022692"/>
    </source>
</evidence>
<keyword evidence="5" id="KW-0732">Signal</keyword>
<dbReference type="InterPro" id="IPR044021">
    <property type="entry name" value="CrtO"/>
</dbReference>
<name>A0A2P8H5N2_9BACL</name>
<keyword evidence="8 14" id="KW-0012">Acyltransferase</keyword>
<dbReference type="Proteomes" id="UP000242682">
    <property type="component" value="Unassembled WGS sequence"/>
</dbReference>
<gene>
    <name evidence="14" type="ORF">B0H99_102221</name>
</gene>
<keyword evidence="4 13" id="KW-0812">Transmembrane</keyword>
<evidence type="ECO:0000256" key="7">
    <source>
        <dbReference type="ARBA" id="ARBA00023136"/>
    </source>
</evidence>